<keyword evidence="3" id="KW-1185">Reference proteome</keyword>
<evidence type="ECO:0000256" key="1">
    <source>
        <dbReference type="SAM" id="MobiDB-lite"/>
    </source>
</evidence>
<comment type="caution">
    <text evidence="2">The sequence shown here is derived from an EMBL/GenBank/DDBJ whole genome shotgun (WGS) entry which is preliminary data.</text>
</comment>
<feature type="compositionally biased region" description="Basic residues" evidence="1">
    <location>
        <begin position="35"/>
        <end position="46"/>
    </location>
</feature>
<gene>
    <name evidence="2" type="ORF">LARSCL_LOCUS21977</name>
</gene>
<feature type="region of interest" description="Disordered" evidence="1">
    <location>
        <begin position="1"/>
        <end position="73"/>
    </location>
</feature>
<protein>
    <submittedName>
        <fullName evidence="2">Uncharacterized protein</fullName>
    </submittedName>
</protein>
<feature type="compositionally biased region" description="Acidic residues" evidence="1">
    <location>
        <begin position="15"/>
        <end position="26"/>
    </location>
</feature>
<feature type="compositionally biased region" description="Basic and acidic residues" evidence="1">
    <location>
        <begin position="56"/>
        <end position="73"/>
    </location>
</feature>
<evidence type="ECO:0000313" key="3">
    <source>
        <dbReference type="Proteomes" id="UP001497382"/>
    </source>
</evidence>
<feature type="compositionally biased region" description="Low complexity" evidence="1">
    <location>
        <begin position="410"/>
        <end position="423"/>
    </location>
</feature>
<reference evidence="2 3" key="1">
    <citation type="submission" date="2024-04" db="EMBL/GenBank/DDBJ databases">
        <authorList>
            <person name="Rising A."/>
            <person name="Reimegard J."/>
            <person name="Sonavane S."/>
            <person name="Akerstrom W."/>
            <person name="Nylinder S."/>
            <person name="Hedman E."/>
            <person name="Kallberg Y."/>
        </authorList>
    </citation>
    <scope>NUCLEOTIDE SEQUENCE [LARGE SCALE GENOMIC DNA]</scope>
</reference>
<evidence type="ECO:0000313" key="2">
    <source>
        <dbReference type="EMBL" id="CAL1300494.1"/>
    </source>
</evidence>
<name>A0AAV2BXY4_9ARAC</name>
<accession>A0AAV2BXY4</accession>
<feature type="region of interest" description="Disordered" evidence="1">
    <location>
        <begin position="291"/>
        <end position="313"/>
    </location>
</feature>
<feature type="region of interest" description="Disordered" evidence="1">
    <location>
        <begin position="395"/>
        <end position="423"/>
    </location>
</feature>
<dbReference type="Proteomes" id="UP001497382">
    <property type="component" value="Unassembled WGS sequence"/>
</dbReference>
<sequence length="614" mass="68813">MPRKKLSPSNRSTDDEGNSEEIESDSSLELNSRRNTYRKKPQRKCSLKQNYNDSHQSTEKSQREKLQENTLEKNIKHPPIIKIFRRIDRKAKNIYLVDDKIEGSNELGTPPVSENNFHVSNWGKSTLSQESTSDKRSLFTSCTAEMPLRTFPEHCTKSVKTNCGEYDFDKGNVRNLPGDEDASCHFMRNNVKIAKKSEIDVCNQTCGADSLYAPVTDIADTAGRDNIWNQPCDTGDLYSPVTGIVQTHGGKEVRNQPCNADDFYSLVTDIAQKHCKADVWNQPRDIETLYSSETDIDQTPRRPDFCSQSLSSDSDTPVTDIAYTAGRDNIWNQPCDTGALYSPVTGIVQTHGGKDVRNQPCNADDFHSLVTDIAQKHCKADVWNQPRDIETLYFSGTDTDQTPRRPDICSQSLSSDSDIPNSSEVDIDQTLSRAIVCSQSPSSDSEVLCSSDTDIDQAPRRSEVCNQLLSSDFDAPESSVKIEQSSGKYKNFDILSDLDVSGDDKISNNKSDCFNYLLNSDHNSSDFSVPDIDHTLKKAEVKIYRQSLSCKLDASKSWLTGSDSLFNKADEDLASYKHNSRPFTISIIQPLGMKNYFETIKPNDMKNVSSKMEI</sequence>
<organism evidence="2 3">
    <name type="scientific">Larinioides sclopetarius</name>
    <dbReference type="NCBI Taxonomy" id="280406"/>
    <lineage>
        <taxon>Eukaryota</taxon>
        <taxon>Metazoa</taxon>
        <taxon>Ecdysozoa</taxon>
        <taxon>Arthropoda</taxon>
        <taxon>Chelicerata</taxon>
        <taxon>Arachnida</taxon>
        <taxon>Araneae</taxon>
        <taxon>Araneomorphae</taxon>
        <taxon>Entelegynae</taxon>
        <taxon>Araneoidea</taxon>
        <taxon>Araneidae</taxon>
        <taxon>Larinioides</taxon>
    </lineage>
</organism>
<dbReference type="EMBL" id="CAXIEN010000560">
    <property type="protein sequence ID" value="CAL1300494.1"/>
    <property type="molecule type" value="Genomic_DNA"/>
</dbReference>
<dbReference type="AlphaFoldDB" id="A0AAV2BXY4"/>
<proteinExistence type="predicted"/>